<evidence type="ECO:0000259" key="3">
    <source>
        <dbReference type="PROSITE" id="PS50883"/>
    </source>
</evidence>
<feature type="transmembrane region" description="Helical" evidence="1">
    <location>
        <begin position="90"/>
        <end position="110"/>
    </location>
</feature>
<feature type="domain" description="GGDEF" evidence="4">
    <location>
        <begin position="429"/>
        <end position="576"/>
    </location>
</feature>
<dbReference type="Pfam" id="PF00990">
    <property type="entry name" value="GGDEF"/>
    <property type="match status" value="1"/>
</dbReference>
<dbReference type="InterPro" id="IPR052155">
    <property type="entry name" value="Biofilm_reg_signaling"/>
</dbReference>
<dbReference type="EMBL" id="WLYK01000001">
    <property type="protein sequence ID" value="MTD12828.1"/>
    <property type="molecule type" value="Genomic_DNA"/>
</dbReference>
<evidence type="ECO:0000259" key="2">
    <source>
        <dbReference type="PROSITE" id="PS50113"/>
    </source>
</evidence>
<dbReference type="SUPFAM" id="SSF141868">
    <property type="entry name" value="EAL domain-like"/>
    <property type="match status" value="1"/>
</dbReference>
<dbReference type="PROSITE" id="PS50887">
    <property type="entry name" value="GGDEF"/>
    <property type="match status" value="1"/>
</dbReference>
<dbReference type="Pfam" id="PF00563">
    <property type="entry name" value="EAL"/>
    <property type="match status" value="1"/>
</dbReference>
<keyword evidence="1" id="KW-0472">Membrane</keyword>
<dbReference type="SMART" id="SM00052">
    <property type="entry name" value="EAL"/>
    <property type="match status" value="1"/>
</dbReference>
<dbReference type="PANTHER" id="PTHR44757">
    <property type="entry name" value="DIGUANYLATE CYCLASE DGCP"/>
    <property type="match status" value="1"/>
</dbReference>
<proteinExistence type="predicted"/>
<evidence type="ECO:0000313" key="5">
    <source>
        <dbReference type="EMBL" id="MTD12828.1"/>
    </source>
</evidence>
<evidence type="ECO:0000259" key="4">
    <source>
        <dbReference type="PROSITE" id="PS50887"/>
    </source>
</evidence>
<feature type="transmembrane region" description="Helical" evidence="1">
    <location>
        <begin position="16"/>
        <end position="36"/>
    </location>
</feature>
<dbReference type="InterPro" id="IPR035965">
    <property type="entry name" value="PAS-like_dom_sf"/>
</dbReference>
<dbReference type="InterPro" id="IPR000700">
    <property type="entry name" value="PAS-assoc_C"/>
</dbReference>
<dbReference type="SUPFAM" id="SSF55073">
    <property type="entry name" value="Nucleotide cyclase"/>
    <property type="match status" value="1"/>
</dbReference>
<comment type="caution">
    <text evidence="5">The sequence shown here is derived from an EMBL/GenBank/DDBJ whole genome shotgun (WGS) entry which is preliminary data.</text>
</comment>
<feature type="domain" description="PAC" evidence="2">
    <location>
        <begin position="344"/>
        <end position="397"/>
    </location>
</feature>
<protein>
    <submittedName>
        <fullName evidence="5">EAL domain-containing protein</fullName>
    </submittedName>
</protein>
<dbReference type="InterPro" id="IPR043128">
    <property type="entry name" value="Rev_trsase/Diguanyl_cyclase"/>
</dbReference>
<dbReference type="Proteomes" id="UP000460221">
    <property type="component" value="Unassembled WGS sequence"/>
</dbReference>
<sequence>METHGGPGSAMSGWELTAAFNIITALAYLGICLTILRGLVHTGQIRTNLLALATAGIFLTCAAHHSHHALHLLVDDDPVRLAAVRSSFDGWSSVLIDVIAAAVGITYLSMRSRYSVLLRSPSMFDVVGEARYRQLASTLPQTTVVLYDRDMRVLLAEGVLEDLPVEGSLEGRLLSDILQDEVFAMVEPMFARVLAGDSVDTDFFHPVDRKTYRLRIQPIFGEKREISGGVVFAENVTEDRARRAQLAEAIAFNQAVLAASPDITMITDLRTGEITWSSRSVLDMLDWPADGDTGIVTTGRSGSWSTEGPADTQDRLDDLVALEDVGRLRAAERAVLELPDGESVTVRYRMRGGDGGERWLSRRSTPFSRDVHGAVVSSLSIVREITDAMNAEQQLQHAALHDPLTGLPNRSLLVDRIASAIARVDRDDGEVAVLFCDLDNFKRINDSAGHAAGDAVLREVAERLVRSLRKGDSVARVGGDEFVIVLEAAAREEDPDDAEDTVSVGGESFAVNVARRVIAAVGLPIRYEGHDLTVSISVGLTFARRDSIADDVLRDADAAMYLAKQHGRDRFEIFDDSLRAEVAGRDRVEHALREALGLEPATGARLSVAYQPQYDLTDGRLVGFEALARLIDSSGANIPPDQFVPVAEARGLIAPLGATVLEVSLGDLAVWHRTHPDGPAPKLAVNFSARQAQQADLSELVLSSLRRHDLSPSDLTLELTESILLETGSSGMRQLGTLHEAGVGIAIDDFGTGYASLSYLATLPISSLKVDRSFTAGMPHEKASATIVRSIAALAAELGLSCVVEGIETERQLAALPAGVLGQGYLLGRPSPGLDTNWAGVPLPRTEASAGQPVAG</sequence>
<name>A0A7K1FFF0_9ACTN</name>
<dbReference type="CDD" id="cd01949">
    <property type="entry name" value="GGDEF"/>
    <property type="match status" value="1"/>
</dbReference>
<dbReference type="InterPro" id="IPR029787">
    <property type="entry name" value="Nucleotide_cyclase"/>
</dbReference>
<dbReference type="InterPro" id="IPR000014">
    <property type="entry name" value="PAS"/>
</dbReference>
<dbReference type="AlphaFoldDB" id="A0A7K1FFF0"/>
<dbReference type="CDD" id="cd01948">
    <property type="entry name" value="EAL"/>
    <property type="match status" value="1"/>
</dbReference>
<keyword evidence="1" id="KW-0812">Transmembrane</keyword>
<dbReference type="InterPro" id="IPR000160">
    <property type="entry name" value="GGDEF_dom"/>
</dbReference>
<dbReference type="Gene3D" id="3.30.70.270">
    <property type="match status" value="1"/>
</dbReference>
<reference evidence="5 6" key="1">
    <citation type="submission" date="2019-11" db="EMBL/GenBank/DDBJ databases">
        <authorList>
            <person name="Jiang L.-Q."/>
        </authorList>
    </citation>
    <scope>NUCLEOTIDE SEQUENCE [LARGE SCALE GENOMIC DNA]</scope>
    <source>
        <strain evidence="5 6">YIM 132087</strain>
    </source>
</reference>
<dbReference type="PANTHER" id="PTHR44757:SF2">
    <property type="entry name" value="BIOFILM ARCHITECTURE MAINTENANCE PROTEIN MBAA"/>
    <property type="match status" value="1"/>
</dbReference>
<dbReference type="InterPro" id="IPR035919">
    <property type="entry name" value="EAL_sf"/>
</dbReference>
<accession>A0A7K1FFF0</accession>
<keyword evidence="1" id="KW-1133">Transmembrane helix</keyword>
<dbReference type="PROSITE" id="PS50113">
    <property type="entry name" value="PAC"/>
    <property type="match status" value="1"/>
</dbReference>
<dbReference type="InterPro" id="IPR001633">
    <property type="entry name" value="EAL_dom"/>
</dbReference>
<feature type="domain" description="EAL" evidence="3">
    <location>
        <begin position="585"/>
        <end position="844"/>
    </location>
</feature>
<dbReference type="PROSITE" id="PS50883">
    <property type="entry name" value="EAL"/>
    <property type="match status" value="1"/>
</dbReference>
<dbReference type="Gene3D" id="3.20.20.450">
    <property type="entry name" value="EAL domain"/>
    <property type="match status" value="1"/>
</dbReference>
<dbReference type="SMART" id="SM00267">
    <property type="entry name" value="GGDEF"/>
    <property type="match status" value="1"/>
</dbReference>
<gene>
    <name evidence="5" type="ORF">GIS00_02570</name>
</gene>
<dbReference type="NCBIfam" id="TIGR00254">
    <property type="entry name" value="GGDEF"/>
    <property type="match status" value="1"/>
</dbReference>
<evidence type="ECO:0000256" key="1">
    <source>
        <dbReference type="SAM" id="Phobius"/>
    </source>
</evidence>
<organism evidence="5 6">
    <name type="scientific">Nakamurella alba</name>
    <dbReference type="NCBI Taxonomy" id="2665158"/>
    <lineage>
        <taxon>Bacteria</taxon>
        <taxon>Bacillati</taxon>
        <taxon>Actinomycetota</taxon>
        <taxon>Actinomycetes</taxon>
        <taxon>Nakamurellales</taxon>
        <taxon>Nakamurellaceae</taxon>
        <taxon>Nakamurella</taxon>
    </lineage>
</organism>
<keyword evidence="6" id="KW-1185">Reference proteome</keyword>
<dbReference type="Gene3D" id="3.30.450.20">
    <property type="entry name" value="PAS domain"/>
    <property type="match status" value="2"/>
</dbReference>
<evidence type="ECO:0000313" key="6">
    <source>
        <dbReference type="Proteomes" id="UP000460221"/>
    </source>
</evidence>
<dbReference type="CDD" id="cd00130">
    <property type="entry name" value="PAS"/>
    <property type="match status" value="1"/>
</dbReference>
<dbReference type="SUPFAM" id="SSF55785">
    <property type="entry name" value="PYP-like sensor domain (PAS domain)"/>
    <property type="match status" value="1"/>
</dbReference>